<sequence>MSEMPTVRTHLMLLADLLDEPRALVGPDAEMCSAADRPVEWAELTTGWSCVVGAARTIQARHAEDSQDDVLVMCCDAAREAAVGELRWVWAPLVNKFIEAVESDA</sequence>
<dbReference type="AlphaFoldDB" id="A0A1Z4EWH4"/>
<evidence type="ECO:0000313" key="1">
    <source>
        <dbReference type="EMBL" id="BAX97300.1"/>
    </source>
</evidence>
<proteinExistence type="predicted"/>
<reference evidence="1 2" key="2">
    <citation type="journal article" date="2017" name="Int. J. Syst. Evol. Microbiol.">
        <title>Mycobacterium stephanolepidis sp. nov., a rapidly growing species related to Mycobacterium chelonae, isolated from marine teleost fish, Stephanolepis cirrhifer.</title>
        <authorList>
            <person name="Fukano H."/>
            <person name="Wada S."/>
            <person name="Kurata O."/>
            <person name="Katayama K."/>
            <person name="Fujiwara N."/>
            <person name="Hoshino Y."/>
        </authorList>
    </citation>
    <scope>NUCLEOTIDE SEQUENCE [LARGE SCALE GENOMIC DNA]</scope>
    <source>
        <strain evidence="1 2">NJB0901</strain>
    </source>
</reference>
<evidence type="ECO:0000313" key="2">
    <source>
        <dbReference type="Proteomes" id="UP000217954"/>
    </source>
</evidence>
<dbReference type="EMBL" id="AP018165">
    <property type="protein sequence ID" value="BAX97300.1"/>
    <property type="molecule type" value="Genomic_DNA"/>
</dbReference>
<gene>
    <name evidence="1" type="ORF">MSTE_01984</name>
</gene>
<accession>A0A1Z4EWH4</accession>
<name>A0A1Z4EWH4_9MYCO</name>
<dbReference type="KEGG" id="mste:MSTE_01984"/>
<organism evidence="1 2">
    <name type="scientific">[Mycobacterium] stephanolepidis</name>
    <dbReference type="NCBI Taxonomy" id="1520670"/>
    <lineage>
        <taxon>Bacteria</taxon>
        <taxon>Bacillati</taxon>
        <taxon>Actinomycetota</taxon>
        <taxon>Actinomycetes</taxon>
        <taxon>Mycobacteriales</taxon>
        <taxon>Mycobacteriaceae</taxon>
        <taxon>Mycobacteroides</taxon>
    </lineage>
</organism>
<keyword evidence="2" id="KW-1185">Reference proteome</keyword>
<protein>
    <submittedName>
        <fullName evidence="1">Uncharacterized protein</fullName>
    </submittedName>
</protein>
<dbReference type="Proteomes" id="UP000217954">
    <property type="component" value="Chromosome"/>
</dbReference>
<reference evidence="2" key="1">
    <citation type="journal article" date="2017" name="Genome Announc.">
        <title>Complete Genome Sequence of Mycobacterium stephanolepidis.</title>
        <authorList>
            <person name="Fukano H."/>
            <person name="Yoshida M."/>
            <person name="Katayama Y."/>
            <person name="Omatsu T."/>
            <person name="Mizutani T."/>
            <person name="Kurata O."/>
            <person name="Wada S."/>
            <person name="Hoshino Y."/>
        </authorList>
    </citation>
    <scope>NUCLEOTIDE SEQUENCE [LARGE SCALE GENOMIC DNA]</scope>
    <source>
        <strain evidence="2">NJB0901</strain>
    </source>
</reference>
<dbReference type="RefSeq" id="WP_231897035.1">
    <property type="nucleotide sequence ID" value="NZ_AP018165.1"/>
</dbReference>